<name>A0AAN7S5P0_MYCAM</name>
<feature type="compositionally biased region" description="Basic and acidic residues" evidence="2">
    <location>
        <begin position="12"/>
        <end position="23"/>
    </location>
</feature>
<evidence type="ECO:0000313" key="4">
    <source>
        <dbReference type="Proteomes" id="UP001333110"/>
    </source>
</evidence>
<feature type="region of interest" description="Disordered" evidence="2">
    <location>
        <begin position="1"/>
        <end position="23"/>
    </location>
</feature>
<comment type="caution">
    <text evidence="3">The sequence shown here is derived from an EMBL/GenBank/DDBJ whole genome shotgun (WGS) entry which is preliminary data.</text>
</comment>
<keyword evidence="4" id="KW-1185">Reference proteome</keyword>
<dbReference type="EMBL" id="JAUNZN010000001">
    <property type="protein sequence ID" value="KAK4833074.1"/>
    <property type="molecule type" value="Genomic_DNA"/>
</dbReference>
<dbReference type="Proteomes" id="UP001333110">
    <property type="component" value="Unassembled WGS sequence"/>
</dbReference>
<keyword evidence="1" id="KW-0175">Coiled coil</keyword>
<reference evidence="3 4" key="1">
    <citation type="journal article" date="2023" name="J. Hered.">
        <title>Chromosome-level genome of the wood stork (Mycteria americana) provides insight into avian chromosome evolution.</title>
        <authorList>
            <person name="Flamio R. Jr."/>
            <person name="Ramstad K.M."/>
        </authorList>
    </citation>
    <scope>NUCLEOTIDE SEQUENCE [LARGE SCALE GENOMIC DNA]</scope>
    <source>
        <strain evidence="3">JAX WOST 10</strain>
    </source>
</reference>
<sequence length="126" mass="14184">MATAGRRAPGGGEREREQDVRDVGSALEDARFRVLPDLTMYGQRSHRVDLRKGLATARETPRDHPPPPAPVQKIENFLEQEPLALLVAAQKYKCTVKRAEREASESLQDLVKSLQAELEAERKKRV</sequence>
<dbReference type="AlphaFoldDB" id="A0AAN7S5P0"/>
<protein>
    <submittedName>
        <fullName evidence="3">Uncharacterized protein</fullName>
    </submittedName>
</protein>
<proteinExistence type="predicted"/>
<organism evidence="3 4">
    <name type="scientific">Mycteria americana</name>
    <name type="common">Wood stork</name>
    <dbReference type="NCBI Taxonomy" id="33587"/>
    <lineage>
        <taxon>Eukaryota</taxon>
        <taxon>Metazoa</taxon>
        <taxon>Chordata</taxon>
        <taxon>Craniata</taxon>
        <taxon>Vertebrata</taxon>
        <taxon>Euteleostomi</taxon>
        <taxon>Archelosauria</taxon>
        <taxon>Archosauria</taxon>
        <taxon>Dinosauria</taxon>
        <taxon>Saurischia</taxon>
        <taxon>Theropoda</taxon>
        <taxon>Coelurosauria</taxon>
        <taxon>Aves</taxon>
        <taxon>Neognathae</taxon>
        <taxon>Neoaves</taxon>
        <taxon>Aequornithes</taxon>
        <taxon>Ciconiiformes</taxon>
        <taxon>Ciconiidae</taxon>
        <taxon>Mycteria</taxon>
    </lineage>
</organism>
<accession>A0AAN7S5P0</accession>
<feature type="coiled-coil region" evidence="1">
    <location>
        <begin position="89"/>
        <end position="124"/>
    </location>
</feature>
<evidence type="ECO:0000256" key="1">
    <source>
        <dbReference type="SAM" id="Coils"/>
    </source>
</evidence>
<gene>
    <name evidence="3" type="ORF">QYF61_027736</name>
</gene>
<evidence type="ECO:0000313" key="3">
    <source>
        <dbReference type="EMBL" id="KAK4833074.1"/>
    </source>
</evidence>
<evidence type="ECO:0000256" key="2">
    <source>
        <dbReference type="SAM" id="MobiDB-lite"/>
    </source>
</evidence>